<evidence type="ECO:0000313" key="1">
    <source>
        <dbReference type="EMBL" id="MDT0453794.1"/>
    </source>
</evidence>
<reference evidence="1" key="1">
    <citation type="submission" date="2024-05" db="EMBL/GenBank/DDBJ databases">
        <title>30 novel species of actinomycetes from the DSMZ collection.</title>
        <authorList>
            <person name="Nouioui I."/>
        </authorList>
    </citation>
    <scope>NUCLEOTIDE SEQUENCE</scope>
    <source>
        <strain evidence="1">DSM 40473</strain>
    </source>
</reference>
<evidence type="ECO:0000313" key="2">
    <source>
        <dbReference type="Proteomes" id="UP001180531"/>
    </source>
</evidence>
<sequence length="193" mass="21941">MDIAGIAQALAASGLRMHAVEEPGNRMPVWAARLASHCRHNEGRRDFVINRSDPGFLEAANSAWFRLANDEGLFDRKGEFLLAVNRAEWDDELSDMVWVRVGLMDEWDIFRSHSDSYPDIFGYEGYPEFVMLSTDGNLVLQATNWDNGSMGLVLLSRPHRSATIREYAQRRKSNPSIPESRRIDGINWLRSAT</sequence>
<dbReference type="EMBL" id="JAVRFI010000037">
    <property type="protein sequence ID" value="MDT0453794.1"/>
    <property type="molecule type" value="Genomic_DNA"/>
</dbReference>
<dbReference type="Proteomes" id="UP001180531">
    <property type="component" value="Unassembled WGS sequence"/>
</dbReference>
<protein>
    <submittedName>
        <fullName evidence="1">Uncharacterized protein</fullName>
    </submittedName>
</protein>
<keyword evidence="2" id="KW-1185">Reference proteome</keyword>
<proteinExistence type="predicted"/>
<accession>A0ABU2T0S3</accession>
<dbReference type="RefSeq" id="WP_311616000.1">
    <property type="nucleotide sequence ID" value="NZ_JAVRFI010000037.1"/>
</dbReference>
<organism evidence="1 2">
    <name type="scientific">Streptomyces hesseae</name>
    <dbReference type="NCBI Taxonomy" id="3075519"/>
    <lineage>
        <taxon>Bacteria</taxon>
        <taxon>Bacillati</taxon>
        <taxon>Actinomycetota</taxon>
        <taxon>Actinomycetes</taxon>
        <taxon>Kitasatosporales</taxon>
        <taxon>Streptomycetaceae</taxon>
        <taxon>Streptomyces</taxon>
    </lineage>
</organism>
<comment type="caution">
    <text evidence="1">The sequence shown here is derived from an EMBL/GenBank/DDBJ whole genome shotgun (WGS) entry which is preliminary data.</text>
</comment>
<gene>
    <name evidence="1" type="ORF">RM609_32665</name>
</gene>
<name>A0ABU2T0S3_9ACTN</name>